<comment type="caution">
    <text evidence="1">The sequence shown here is derived from an EMBL/GenBank/DDBJ whole genome shotgun (WGS) entry which is preliminary data.</text>
</comment>
<evidence type="ECO:0000313" key="1">
    <source>
        <dbReference type="EMBL" id="OYD16643.1"/>
    </source>
</evidence>
<dbReference type="InterPro" id="IPR038690">
    <property type="entry name" value="NusG_2_sf"/>
</dbReference>
<dbReference type="Proteomes" id="UP000215559">
    <property type="component" value="Unassembled WGS sequence"/>
</dbReference>
<name>A0A235BW85_UNCW3</name>
<proteinExistence type="predicted"/>
<dbReference type="CDD" id="cd09910">
    <property type="entry name" value="NGN-insert_like"/>
    <property type="match status" value="1"/>
</dbReference>
<evidence type="ECO:0000313" key="2">
    <source>
        <dbReference type="Proteomes" id="UP000215559"/>
    </source>
</evidence>
<dbReference type="Gene3D" id="2.60.320.10">
    <property type="entry name" value="N-utilization substance G protein NusG, insert domain"/>
    <property type="match status" value="1"/>
</dbReference>
<sequence>MFVLLAAGGFGFWLARRPVGADKCEIRASNTKFVIQLPADTTFALSGPVGSTVVSIKDRAARVVRSDCPRKLCVRMGEITRPGQVIICVPNQVVVQLVGEELDAITR</sequence>
<gene>
    <name evidence="1" type="ORF">CH330_02240</name>
</gene>
<protein>
    <submittedName>
        <fullName evidence="1">Uncharacterized protein</fullName>
    </submittedName>
</protein>
<dbReference type="AlphaFoldDB" id="A0A235BW85"/>
<accession>A0A235BW85</accession>
<reference evidence="1 2" key="1">
    <citation type="submission" date="2017-07" db="EMBL/GenBank/DDBJ databases">
        <title>Recovery of genomes from metagenomes via a dereplication, aggregation, and scoring strategy.</title>
        <authorList>
            <person name="Sieber C.M."/>
            <person name="Probst A.J."/>
            <person name="Sharrar A."/>
            <person name="Thomas B.C."/>
            <person name="Hess M."/>
            <person name="Tringe S.G."/>
            <person name="Banfield J.F."/>
        </authorList>
    </citation>
    <scope>NUCLEOTIDE SEQUENCE [LARGE SCALE GENOMIC DNA]</scope>
    <source>
        <strain evidence="1">JGI_Cruoil_03_51_56</strain>
    </source>
</reference>
<dbReference type="EMBL" id="NOZP01000042">
    <property type="protein sequence ID" value="OYD16643.1"/>
    <property type="molecule type" value="Genomic_DNA"/>
</dbReference>
<dbReference type="Pfam" id="PF07009">
    <property type="entry name" value="NusG_II"/>
    <property type="match status" value="1"/>
</dbReference>
<organism evidence="1 2">
    <name type="scientific">candidate division WOR-3 bacterium JGI_Cruoil_03_51_56</name>
    <dbReference type="NCBI Taxonomy" id="1973747"/>
    <lineage>
        <taxon>Bacteria</taxon>
        <taxon>Bacteria division WOR-3</taxon>
    </lineage>
</organism>